<proteinExistence type="predicted"/>
<protein>
    <submittedName>
        <fullName evidence="1">Coil containing protein</fullName>
    </submittedName>
</protein>
<evidence type="ECO:0000313" key="2">
    <source>
        <dbReference type="Proteomes" id="UP000267098"/>
    </source>
</evidence>
<accession>A0A2I7QMM0</accession>
<gene>
    <name evidence="1" type="ORF">NVP1026O_058</name>
</gene>
<reference evidence="1 2" key="1">
    <citation type="submission" date="2017-11" db="EMBL/GenBank/DDBJ databases">
        <title>A major lineage of nontailed dsDNA viruses as unrecognized killers of marine bacteria.</title>
        <authorList>
            <person name="Kauffman K.M."/>
            <person name="Hussain F.A."/>
            <person name="Yang J."/>
            <person name="Arevalo P."/>
            <person name="Brown J.M."/>
            <person name="Chang W.K."/>
            <person name="VanInsberghe D."/>
            <person name="Elsherbini J."/>
            <person name="Cutler M.B."/>
            <person name="Kelly L."/>
            <person name="Polz M.F."/>
        </authorList>
    </citation>
    <scope>NUCLEOTIDE SEQUENCE [LARGE SCALE GENOMIC DNA]</scope>
</reference>
<name>A0A2I7QMM0_9CAUD</name>
<sequence length="75" mass="8824">MVDIRARTDGNKTYYAYKCVFSDGSLQFFGLKNKSLEIFRESEATYVRGDYPFLCHAESIEQFQQEQQLLNLLEE</sequence>
<dbReference type="EMBL" id="MG592410">
    <property type="protein sequence ID" value="AUR82649.1"/>
    <property type="molecule type" value="Genomic_DNA"/>
</dbReference>
<evidence type="ECO:0000313" key="1">
    <source>
        <dbReference type="EMBL" id="AUR82649.1"/>
    </source>
</evidence>
<keyword evidence="2" id="KW-1185">Reference proteome</keyword>
<organism evidence="1 2">
    <name type="scientific">Vibrio phage 1.026.O._10N.222.49.C7</name>
    <dbReference type="NCBI Taxonomy" id="1881421"/>
    <lineage>
        <taxon>Viruses</taxon>
        <taxon>Duplodnaviria</taxon>
        <taxon>Heunggongvirae</taxon>
        <taxon>Uroviricota</taxon>
        <taxon>Caudoviricetes</taxon>
        <taxon>Schitoviridae</taxon>
        <taxon>Pontosvirinae</taxon>
        <taxon>Nahantvirus</taxon>
        <taxon>Nahantvirus 49C7</taxon>
    </lineage>
</organism>
<dbReference type="Proteomes" id="UP000267098">
    <property type="component" value="Segment"/>
</dbReference>